<feature type="transmembrane region" description="Helical" evidence="8">
    <location>
        <begin position="314"/>
        <end position="336"/>
    </location>
</feature>
<dbReference type="InterPro" id="IPR005829">
    <property type="entry name" value="Sugar_transporter_CS"/>
</dbReference>
<sequence length="521" mass="57033">METRYYGLRGKKLLRFMLYAIVFPVYLWFGYNNGVAGGLLTLESFTDTFPAIDTVHTTGSVKDHQATVQGTVVALYTVGCAVGSLSCIVIGDKLGRLRTGFIGSIIGIVGAVLQASAYQLPQLIVGRVVSGIGFGAVTATIPVWQAECSTAEHRGAFVVMQSLIISIGLFISQYLDLGLYFVDSSASWRFPLAFPSIFGLIIVTLILKCPESPRWLIKMGRIEDAKHVLAALNDLPVDDPQVIDNVHNVQMSLEETGKGRFRDIFTNGPNRIGHRALLASGLQMFMQMCGINVIGFYCGTLFEEYIGLTPVVSRVLSACTFTFQGVCSLFAIYTIDRLGRRKLLLGSALGMGLCMVALAASVAYADQQGPAIVASVFIFLFTAFFPQGYLGIPFLYATEVSPLAHRVPISGIATATSWAFNFLVAEVTPVAFSNIGYQYYIVYAVINLCLIVPSIYFLFPETKGRPLEEMDLIFLRSRNIFDPVKVARSLDLRGSQDSILVSEEKVARSSMEKQEVSVQYT</sequence>
<feature type="transmembrane region" description="Helical" evidence="8">
    <location>
        <begin position="343"/>
        <end position="365"/>
    </location>
</feature>
<reference evidence="10" key="2">
    <citation type="submission" date="2014-06" db="EMBL/GenBank/DDBJ databases">
        <title>The complete genome of Blastobotrys (Arxula) adeninivorans LS3 - a yeast of biotechnological interest.</title>
        <authorList>
            <person name="Kunze G."/>
            <person name="Gaillardin C."/>
            <person name="Czernicka M."/>
            <person name="Durrens P."/>
            <person name="Martin T."/>
            <person name="Boer E."/>
            <person name="Gabaldon T."/>
            <person name="Cruz J."/>
            <person name="Talla E."/>
            <person name="Marck C."/>
            <person name="Goffeau A."/>
            <person name="Barbe V."/>
            <person name="Baret P."/>
            <person name="Baronian K."/>
            <person name="Beier S."/>
            <person name="Bleykasten C."/>
            <person name="Bode R."/>
            <person name="Casaregola S."/>
            <person name="Despons L."/>
            <person name="Fairhead C."/>
            <person name="Giersberg M."/>
            <person name="Gierski P."/>
            <person name="Hahnel U."/>
            <person name="Hartmann A."/>
            <person name="Jankowska D."/>
            <person name="Jubin C."/>
            <person name="Jung P."/>
            <person name="Lafontaine I."/>
            <person name="Leh-Louis V."/>
            <person name="Lemaire M."/>
            <person name="Marcet-Houben M."/>
            <person name="Mascher M."/>
            <person name="Morel G."/>
            <person name="Richard G.-F."/>
            <person name="Riechen J."/>
            <person name="Sacerdot C."/>
            <person name="Sarkar A."/>
            <person name="Savel G."/>
            <person name="Schacherer J."/>
            <person name="Sherman D."/>
            <person name="Straub M.-L."/>
            <person name="Stein N."/>
            <person name="Thierry A."/>
            <person name="Trautwein-Schult A."/>
            <person name="Westhof E."/>
            <person name="Worch S."/>
            <person name="Dujon B."/>
            <person name="Souciet J.-L."/>
            <person name="Wincker P."/>
            <person name="Scholz U."/>
            <person name="Neuveglise N."/>
        </authorList>
    </citation>
    <scope>NUCLEOTIDE SEQUENCE</scope>
    <source>
        <strain evidence="10">LS3</strain>
    </source>
</reference>
<dbReference type="InterPro" id="IPR020846">
    <property type="entry name" value="MFS_dom"/>
</dbReference>
<feature type="transmembrane region" description="Helical" evidence="8">
    <location>
        <begin position="407"/>
        <end position="425"/>
    </location>
</feature>
<dbReference type="PRINTS" id="PR00171">
    <property type="entry name" value="SUGRTRNSPORT"/>
</dbReference>
<feature type="transmembrane region" description="Helical" evidence="8">
    <location>
        <begin position="12"/>
        <end position="31"/>
    </location>
</feature>
<dbReference type="InterPro" id="IPR050360">
    <property type="entry name" value="MFS_Sugar_Transporters"/>
</dbReference>
<feature type="transmembrane region" description="Helical" evidence="8">
    <location>
        <begin position="187"/>
        <end position="207"/>
    </location>
</feature>
<dbReference type="PROSITE" id="PS50850">
    <property type="entry name" value="MFS"/>
    <property type="match status" value="1"/>
</dbReference>
<feature type="transmembrane region" description="Helical" evidence="8">
    <location>
        <begin position="124"/>
        <end position="144"/>
    </location>
</feature>
<feature type="transmembrane region" description="Helical" evidence="8">
    <location>
        <begin position="437"/>
        <end position="459"/>
    </location>
</feature>
<feature type="transmembrane region" description="Helical" evidence="8">
    <location>
        <begin position="371"/>
        <end position="395"/>
    </location>
</feature>
<feature type="transmembrane region" description="Helical" evidence="8">
    <location>
        <begin position="156"/>
        <end position="175"/>
    </location>
</feature>
<evidence type="ECO:0000256" key="4">
    <source>
        <dbReference type="ARBA" id="ARBA00022692"/>
    </source>
</evidence>
<keyword evidence="6 8" id="KW-0472">Membrane</keyword>
<dbReference type="Pfam" id="PF00083">
    <property type="entry name" value="Sugar_tr"/>
    <property type="match status" value="1"/>
</dbReference>
<reference evidence="10" key="1">
    <citation type="submission" date="2014-02" db="EMBL/GenBank/DDBJ databases">
        <authorList>
            <person name="Genoscope - CEA"/>
        </authorList>
    </citation>
    <scope>NUCLEOTIDE SEQUENCE</scope>
    <source>
        <strain evidence="10">LS3</strain>
    </source>
</reference>
<proteinExistence type="inferred from homology"/>
<feature type="transmembrane region" description="Helical" evidence="8">
    <location>
        <begin position="276"/>
        <end position="302"/>
    </location>
</feature>
<feature type="transmembrane region" description="Helical" evidence="8">
    <location>
        <begin position="100"/>
        <end position="118"/>
    </location>
</feature>
<dbReference type="GO" id="GO:0016020">
    <property type="term" value="C:membrane"/>
    <property type="evidence" value="ECO:0007669"/>
    <property type="project" value="UniProtKB-SubCell"/>
</dbReference>
<evidence type="ECO:0000259" key="9">
    <source>
        <dbReference type="PROSITE" id="PS50850"/>
    </source>
</evidence>
<gene>
    <name evidence="10" type="ORF">GNLVRS02_ARAD1B17908g</name>
</gene>
<dbReference type="FunFam" id="1.20.1250.20:FF:000090">
    <property type="entry name" value="MFS sugar transporter, putative"/>
    <property type="match status" value="1"/>
</dbReference>
<evidence type="ECO:0000313" key="10">
    <source>
        <dbReference type="EMBL" id="CDP36651.1"/>
    </source>
</evidence>
<evidence type="ECO:0000256" key="6">
    <source>
        <dbReference type="ARBA" id="ARBA00023136"/>
    </source>
</evidence>
<name>A0A060TBT6_BLAAD</name>
<dbReference type="SUPFAM" id="SSF103473">
    <property type="entry name" value="MFS general substrate transporter"/>
    <property type="match status" value="1"/>
</dbReference>
<dbReference type="PANTHER" id="PTHR48022:SF45">
    <property type="entry name" value="MAJOR FACILITATOR SUPERFAMILY (MFS) PROFILE DOMAIN-CONTAINING PROTEIN-RELATED"/>
    <property type="match status" value="1"/>
</dbReference>
<evidence type="ECO:0000256" key="8">
    <source>
        <dbReference type="SAM" id="Phobius"/>
    </source>
</evidence>
<comment type="subcellular location">
    <subcellularLocation>
        <location evidence="1">Membrane</location>
        <topology evidence="1">Multi-pass membrane protein</topology>
    </subcellularLocation>
</comment>
<accession>A0A060TBT6</accession>
<evidence type="ECO:0000256" key="5">
    <source>
        <dbReference type="ARBA" id="ARBA00022989"/>
    </source>
</evidence>
<evidence type="ECO:0000256" key="1">
    <source>
        <dbReference type="ARBA" id="ARBA00004141"/>
    </source>
</evidence>
<dbReference type="Gene3D" id="1.20.1250.20">
    <property type="entry name" value="MFS general substrate transporter like domains"/>
    <property type="match status" value="1"/>
</dbReference>
<dbReference type="PROSITE" id="PS00216">
    <property type="entry name" value="SUGAR_TRANSPORT_1"/>
    <property type="match status" value="1"/>
</dbReference>
<keyword evidence="5 8" id="KW-1133">Transmembrane helix</keyword>
<protein>
    <submittedName>
        <fullName evidence="10">ARAD1B17908p</fullName>
    </submittedName>
</protein>
<keyword evidence="4 8" id="KW-0812">Transmembrane</keyword>
<evidence type="ECO:0000256" key="2">
    <source>
        <dbReference type="ARBA" id="ARBA00010992"/>
    </source>
</evidence>
<dbReference type="InterPro" id="IPR003663">
    <property type="entry name" value="Sugar/inositol_transpt"/>
</dbReference>
<dbReference type="NCBIfam" id="TIGR00879">
    <property type="entry name" value="SP"/>
    <property type="match status" value="1"/>
</dbReference>
<evidence type="ECO:0000256" key="7">
    <source>
        <dbReference type="RuleBase" id="RU003346"/>
    </source>
</evidence>
<dbReference type="GO" id="GO:0005351">
    <property type="term" value="F:carbohydrate:proton symporter activity"/>
    <property type="evidence" value="ECO:0007669"/>
    <property type="project" value="TreeGrafter"/>
</dbReference>
<dbReference type="PANTHER" id="PTHR48022">
    <property type="entry name" value="PLASTIDIC GLUCOSE TRANSPORTER 4"/>
    <property type="match status" value="1"/>
</dbReference>
<keyword evidence="3 7" id="KW-0813">Transport</keyword>
<comment type="similarity">
    <text evidence="2 7">Belongs to the major facilitator superfamily. Sugar transporter (TC 2.A.1.1) family.</text>
</comment>
<feature type="transmembrane region" description="Helical" evidence="8">
    <location>
        <begin position="73"/>
        <end position="91"/>
    </location>
</feature>
<dbReference type="EMBL" id="HG937692">
    <property type="protein sequence ID" value="CDP36651.1"/>
    <property type="molecule type" value="Genomic_DNA"/>
</dbReference>
<dbReference type="AlphaFoldDB" id="A0A060TBT6"/>
<dbReference type="PhylomeDB" id="A0A060TBT6"/>
<dbReference type="InterPro" id="IPR005828">
    <property type="entry name" value="MFS_sugar_transport-like"/>
</dbReference>
<evidence type="ECO:0000256" key="3">
    <source>
        <dbReference type="ARBA" id="ARBA00022448"/>
    </source>
</evidence>
<feature type="domain" description="Major facilitator superfamily (MFS) profile" evidence="9">
    <location>
        <begin position="18"/>
        <end position="465"/>
    </location>
</feature>
<dbReference type="InterPro" id="IPR036259">
    <property type="entry name" value="MFS_trans_sf"/>
</dbReference>
<organism evidence="10">
    <name type="scientific">Blastobotrys adeninivorans</name>
    <name type="common">Yeast</name>
    <name type="synonym">Arxula adeninivorans</name>
    <dbReference type="NCBI Taxonomy" id="409370"/>
    <lineage>
        <taxon>Eukaryota</taxon>
        <taxon>Fungi</taxon>
        <taxon>Dikarya</taxon>
        <taxon>Ascomycota</taxon>
        <taxon>Saccharomycotina</taxon>
        <taxon>Dipodascomycetes</taxon>
        <taxon>Dipodascales</taxon>
        <taxon>Trichomonascaceae</taxon>
        <taxon>Blastobotrys</taxon>
    </lineage>
</organism>